<dbReference type="InterPro" id="IPR011042">
    <property type="entry name" value="6-blade_b-propeller_TolB-like"/>
</dbReference>
<protein>
    <recommendedName>
        <fullName evidence="7">Arylesterase</fullName>
    </recommendedName>
</protein>
<comment type="similarity">
    <text evidence="1">Belongs to the paraoxonase family.</text>
</comment>
<dbReference type="Gene3D" id="2.120.10.30">
    <property type="entry name" value="TolB, C-terminal domain"/>
    <property type="match status" value="1"/>
</dbReference>
<dbReference type="RefSeq" id="WP_130020167.1">
    <property type="nucleotide sequence ID" value="NZ_SEWF01000007.1"/>
</dbReference>
<dbReference type="Proteomes" id="UP000293162">
    <property type="component" value="Unassembled WGS sequence"/>
</dbReference>
<dbReference type="InterPro" id="IPR051288">
    <property type="entry name" value="Serum_paraoxonase/arylesterase"/>
</dbReference>
<evidence type="ECO:0000256" key="1">
    <source>
        <dbReference type="ARBA" id="ARBA00008595"/>
    </source>
</evidence>
<keyword evidence="6" id="KW-1185">Reference proteome</keyword>
<evidence type="ECO:0008006" key="7">
    <source>
        <dbReference type="Google" id="ProtNLM"/>
    </source>
</evidence>
<comment type="caution">
    <text evidence="5">The sequence shown here is derived from an EMBL/GenBank/DDBJ whole genome shotgun (WGS) entry which is preliminary data.</text>
</comment>
<evidence type="ECO:0000256" key="2">
    <source>
        <dbReference type="ARBA" id="ARBA00022801"/>
    </source>
</evidence>
<dbReference type="InterPro" id="IPR002640">
    <property type="entry name" value="Arylesterase"/>
</dbReference>
<keyword evidence="3" id="KW-1015">Disulfide bond</keyword>
<accession>A0A4Q5M2K9</accession>
<dbReference type="AlphaFoldDB" id="A0A4Q5M2K9"/>
<evidence type="ECO:0000313" key="5">
    <source>
        <dbReference type="EMBL" id="RYU96492.1"/>
    </source>
</evidence>
<evidence type="ECO:0000256" key="4">
    <source>
        <dbReference type="ARBA" id="ARBA00023180"/>
    </source>
</evidence>
<dbReference type="GO" id="GO:0004064">
    <property type="term" value="F:arylesterase activity"/>
    <property type="evidence" value="ECO:0007669"/>
    <property type="project" value="InterPro"/>
</dbReference>
<reference evidence="5 6" key="1">
    <citation type="submission" date="2019-02" db="EMBL/GenBank/DDBJ databases">
        <title>Bacterial novel species Emticicia sp. 17J42-9 isolated from soil.</title>
        <authorList>
            <person name="Jung H.-Y."/>
        </authorList>
    </citation>
    <scope>NUCLEOTIDE SEQUENCE [LARGE SCALE GENOMIC DNA]</scope>
    <source>
        <strain evidence="5 6">17J42-9</strain>
    </source>
</reference>
<name>A0A4Q5M2K9_9BACT</name>
<evidence type="ECO:0000313" key="6">
    <source>
        <dbReference type="Proteomes" id="UP000293162"/>
    </source>
</evidence>
<dbReference type="Pfam" id="PF01731">
    <property type="entry name" value="Arylesterase"/>
    <property type="match status" value="1"/>
</dbReference>
<dbReference type="OrthoDB" id="1158171at2"/>
<gene>
    <name evidence="5" type="ORF">EWM59_06675</name>
</gene>
<evidence type="ECO:0000256" key="3">
    <source>
        <dbReference type="ARBA" id="ARBA00023157"/>
    </source>
</evidence>
<dbReference type="SUPFAM" id="SSF63829">
    <property type="entry name" value="Calcium-dependent phosphotriesterase"/>
    <property type="match status" value="1"/>
</dbReference>
<sequence>MKLWLKITLVILLLVIAFILRIAWNSGFFTKIEPHFEGRVTEIKGFNGAEDITIDKTTGLALISSSAFTENAPNGAIYLLNLKEDTPQPKKLTDNLPFNDFHPHGISLYQTDEGQRILFVINHHRNQDNSVEIFQFTDSSLIHQETITNELFISPNDIVGVGDRQFYLTNDHDEKKSWLRSKKDLLQIPMGNVCYFDGTQGSISADGFLYANGINVSQDGKKLFVAATTGKKIKVFDRDIVSGKLTENSEIAVNGADNIELDESGDLWVGCHPKLLAFLAHSKDHSKLSPSEIVKISFENEKPSVESIYLNDGNPLSGSSVGAVWRNKMLIGSVFGNKVLLCSWRK</sequence>
<keyword evidence="2" id="KW-0378">Hydrolase</keyword>
<dbReference type="EMBL" id="SEWF01000007">
    <property type="protein sequence ID" value="RYU96492.1"/>
    <property type="molecule type" value="Genomic_DNA"/>
</dbReference>
<dbReference type="PRINTS" id="PR01785">
    <property type="entry name" value="PARAOXONASE"/>
</dbReference>
<proteinExistence type="inferred from homology"/>
<organism evidence="5 6">
    <name type="scientific">Emticicia agri</name>
    <dbReference type="NCBI Taxonomy" id="2492393"/>
    <lineage>
        <taxon>Bacteria</taxon>
        <taxon>Pseudomonadati</taxon>
        <taxon>Bacteroidota</taxon>
        <taxon>Cytophagia</taxon>
        <taxon>Cytophagales</taxon>
        <taxon>Leadbetterellaceae</taxon>
        <taxon>Emticicia</taxon>
    </lineage>
</organism>
<dbReference type="PANTHER" id="PTHR11799">
    <property type="entry name" value="PARAOXONASE"/>
    <property type="match status" value="1"/>
</dbReference>
<keyword evidence="4" id="KW-0325">Glycoprotein</keyword>
<dbReference type="PANTHER" id="PTHR11799:SF12">
    <property type="entry name" value="PARAOXONASE-RELATED"/>
    <property type="match status" value="1"/>
</dbReference>